<dbReference type="OrthoDB" id="1888929at2759"/>
<dbReference type="EMBL" id="BMAC01000026">
    <property type="protein sequence ID" value="GFP81078.1"/>
    <property type="molecule type" value="Genomic_DNA"/>
</dbReference>
<feature type="region of interest" description="Disordered" evidence="6">
    <location>
        <begin position="63"/>
        <end position="88"/>
    </location>
</feature>
<protein>
    <submittedName>
        <fullName evidence="8">Probable WRKY transcription factor 53</fullName>
    </submittedName>
</protein>
<dbReference type="GO" id="GO:0003700">
    <property type="term" value="F:DNA-binding transcription factor activity"/>
    <property type="evidence" value="ECO:0007669"/>
    <property type="project" value="InterPro"/>
</dbReference>
<comment type="subcellular location">
    <subcellularLocation>
        <location evidence="1">Nucleus</location>
    </subcellularLocation>
</comment>
<accession>A0A830B7S9</accession>
<comment type="caution">
    <text evidence="8">The sequence shown here is derived from an EMBL/GenBank/DDBJ whole genome shotgun (WGS) entry which is preliminary data.</text>
</comment>
<dbReference type="Proteomes" id="UP000653305">
    <property type="component" value="Unassembled WGS sequence"/>
</dbReference>
<feature type="domain" description="WRKY" evidence="7">
    <location>
        <begin position="117"/>
        <end position="154"/>
    </location>
</feature>
<dbReference type="AlphaFoldDB" id="A0A830B7S9"/>
<keyword evidence="3" id="KW-0238">DNA-binding</keyword>
<evidence type="ECO:0000256" key="2">
    <source>
        <dbReference type="ARBA" id="ARBA00023015"/>
    </source>
</evidence>
<reference evidence="8" key="1">
    <citation type="submission" date="2020-07" db="EMBL/GenBank/DDBJ databases">
        <title>Ethylene signaling mediates host invasion by parasitic plants.</title>
        <authorList>
            <person name="Yoshida S."/>
        </authorList>
    </citation>
    <scope>NUCLEOTIDE SEQUENCE</scope>
    <source>
        <strain evidence="8">Okayama</strain>
    </source>
</reference>
<dbReference type="Pfam" id="PF03106">
    <property type="entry name" value="WRKY"/>
    <property type="match status" value="1"/>
</dbReference>
<evidence type="ECO:0000256" key="6">
    <source>
        <dbReference type="SAM" id="MobiDB-lite"/>
    </source>
</evidence>
<name>A0A830B7S9_9LAMI</name>
<dbReference type="GO" id="GO:0005634">
    <property type="term" value="C:nucleus"/>
    <property type="evidence" value="ECO:0007669"/>
    <property type="project" value="UniProtKB-SubCell"/>
</dbReference>
<dbReference type="InterPro" id="IPR036576">
    <property type="entry name" value="WRKY_dom_sf"/>
</dbReference>
<organism evidence="8 9">
    <name type="scientific">Phtheirospermum japonicum</name>
    <dbReference type="NCBI Taxonomy" id="374723"/>
    <lineage>
        <taxon>Eukaryota</taxon>
        <taxon>Viridiplantae</taxon>
        <taxon>Streptophyta</taxon>
        <taxon>Embryophyta</taxon>
        <taxon>Tracheophyta</taxon>
        <taxon>Spermatophyta</taxon>
        <taxon>Magnoliopsida</taxon>
        <taxon>eudicotyledons</taxon>
        <taxon>Gunneridae</taxon>
        <taxon>Pentapetalae</taxon>
        <taxon>asterids</taxon>
        <taxon>lamiids</taxon>
        <taxon>Lamiales</taxon>
        <taxon>Orobanchaceae</taxon>
        <taxon>Orobanchaceae incertae sedis</taxon>
        <taxon>Phtheirospermum</taxon>
    </lineage>
</organism>
<sequence length="308" mass="33932">MATQLQNHLNVPSSSRENCEYLLHKILYSYDQALSMIKHRRPGGGGASGEALMSAPGILPAANQDSPLSLASDESDQDVKDHASRKREGVAKWTQKVKVYQETGIEGQLDDGYYWRKGYYRCSHRHGQGCLATKQVQRSDEDPTIFEIKYRRKHTCTTRASPNPSIALPDPQTMDPIPLSQNPQEPSFNIQTSLGVITQGLGHNENPFSIPSSPTINPENNNIFSDCDNILGNYSTNILSPVTSGSNYFTSDNYGGFMQNYDTLDSELTPVVAGISSTTTPPTLGTHYPFGSSEFGSDFSFDNQGYFP</sequence>
<dbReference type="SMART" id="SM00774">
    <property type="entry name" value="WRKY"/>
    <property type="match status" value="1"/>
</dbReference>
<evidence type="ECO:0000313" key="8">
    <source>
        <dbReference type="EMBL" id="GFP81078.1"/>
    </source>
</evidence>
<keyword evidence="5" id="KW-0539">Nucleus</keyword>
<evidence type="ECO:0000313" key="9">
    <source>
        <dbReference type="Proteomes" id="UP000653305"/>
    </source>
</evidence>
<evidence type="ECO:0000256" key="4">
    <source>
        <dbReference type="ARBA" id="ARBA00023163"/>
    </source>
</evidence>
<dbReference type="PANTHER" id="PTHR32096:SF36">
    <property type="entry name" value="WRKY TRANSCRIPTION FACTOR 41-RELATED"/>
    <property type="match status" value="1"/>
</dbReference>
<dbReference type="PANTHER" id="PTHR32096">
    <property type="entry name" value="WRKY TRANSCRIPTION FACTOR 30-RELATED-RELATED"/>
    <property type="match status" value="1"/>
</dbReference>
<gene>
    <name evidence="8" type="ORF">PHJA_000251100</name>
</gene>
<evidence type="ECO:0000256" key="1">
    <source>
        <dbReference type="ARBA" id="ARBA00004123"/>
    </source>
</evidence>
<evidence type="ECO:0000256" key="3">
    <source>
        <dbReference type="ARBA" id="ARBA00023125"/>
    </source>
</evidence>
<keyword evidence="9" id="KW-1185">Reference proteome</keyword>
<proteinExistence type="predicted"/>
<keyword evidence="2" id="KW-0805">Transcription regulation</keyword>
<dbReference type="Gene3D" id="2.20.25.80">
    <property type="entry name" value="WRKY domain"/>
    <property type="match status" value="1"/>
</dbReference>
<feature type="compositionally biased region" description="Basic and acidic residues" evidence="6">
    <location>
        <begin position="77"/>
        <end position="88"/>
    </location>
</feature>
<dbReference type="GO" id="GO:0000976">
    <property type="term" value="F:transcription cis-regulatory region binding"/>
    <property type="evidence" value="ECO:0007669"/>
    <property type="project" value="TreeGrafter"/>
</dbReference>
<dbReference type="InterPro" id="IPR003657">
    <property type="entry name" value="WRKY_dom"/>
</dbReference>
<dbReference type="PROSITE" id="PS50811">
    <property type="entry name" value="WRKY"/>
    <property type="match status" value="1"/>
</dbReference>
<dbReference type="InterPro" id="IPR044810">
    <property type="entry name" value="WRKY_plant"/>
</dbReference>
<keyword evidence="4" id="KW-0804">Transcription</keyword>
<evidence type="ECO:0000256" key="5">
    <source>
        <dbReference type="ARBA" id="ARBA00023242"/>
    </source>
</evidence>
<evidence type="ECO:0000259" key="7">
    <source>
        <dbReference type="PROSITE" id="PS50811"/>
    </source>
</evidence>
<dbReference type="SUPFAM" id="SSF118290">
    <property type="entry name" value="WRKY DNA-binding domain"/>
    <property type="match status" value="1"/>
</dbReference>